<protein>
    <submittedName>
        <fullName evidence="2">Uncharacterized protein</fullName>
    </submittedName>
</protein>
<feature type="region of interest" description="Disordered" evidence="1">
    <location>
        <begin position="119"/>
        <end position="184"/>
    </location>
</feature>
<comment type="caution">
    <text evidence="2">The sequence shown here is derived from an EMBL/GenBank/DDBJ whole genome shotgun (WGS) entry which is preliminary data.</text>
</comment>
<reference evidence="2 3" key="1">
    <citation type="journal article" date="2022" name="Nat. Plants">
        <title>Genomes of leafy and leafless Platanthera orchids illuminate the evolution of mycoheterotrophy.</title>
        <authorList>
            <person name="Li M.H."/>
            <person name="Liu K.W."/>
            <person name="Li Z."/>
            <person name="Lu H.C."/>
            <person name="Ye Q.L."/>
            <person name="Zhang D."/>
            <person name="Wang J.Y."/>
            <person name="Li Y.F."/>
            <person name="Zhong Z.M."/>
            <person name="Liu X."/>
            <person name="Yu X."/>
            <person name="Liu D.K."/>
            <person name="Tu X.D."/>
            <person name="Liu B."/>
            <person name="Hao Y."/>
            <person name="Liao X.Y."/>
            <person name="Jiang Y.T."/>
            <person name="Sun W.H."/>
            <person name="Chen J."/>
            <person name="Chen Y.Q."/>
            <person name="Ai Y."/>
            <person name="Zhai J.W."/>
            <person name="Wu S.S."/>
            <person name="Zhou Z."/>
            <person name="Hsiao Y.Y."/>
            <person name="Wu W.L."/>
            <person name="Chen Y.Y."/>
            <person name="Lin Y.F."/>
            <person name="Hsu J.L."/>
            <person name="Li C.Y."/>
            <person name="Wang Z.W."/>
            <person name="Zhao X."/>
            <person name="Zhong W.Y."/>
            <person name="Ma X.K."/>
            <person name="Ma L."/>
            <person name="Huang J."/>
            <person name="Chen G.Z."/>
            <person name="Huang M.Z."/>
            <person name="Huang L."/>
            <person name="Peng D.H."/>
            <person name="Luo Y.B."/>
            <person name="Zou S.Q."/>
            <person name="Chen S.P."/>
            <person name="Lan S."/>
            <person name="Tsai W.C."/>
            <person name="Van de Peer Y."/>
            <person name="Liu Z.J."/>
        </authorList>
    </citation>
    <scope>NUCLEOTIDE SEQUENCE [LARGE SCALE GENOMIC DNA]</scope>
    <source>
        <strain evidence="2">Lor287</strain>
    </source>
</reference>
<dbReference type="Proteomes" id="UP001418222">
    <property type="component" value="Unassembled WGS sequence"/>
</dbReference>
<evidence type="ECO:0000313" key="2">
    <source>
        <dbReference type="EMBL" id="KAK8951739.1"/>
    </source>
</evidence>
<dbReference type="AlphaFoldDB" id="A0AAP0BXE9"/>
<organism evidence="2 3">
    <name type="scientific">Platanthera zijinensis</name>
    <dbReference type="NCBI Taxonomy" id="2320716"/>
    <lineage>
        <taxon>Eukaryota</taxon>
        <taxon>Viridiplantae</taxon>
        <taxon>Streptophyta</taxon>
        <taxon>Embryophyta</taxon>
        <taxon>Tracheophyta</taxon>
        <taxon>Spermatophyta</taxon>
        <taxon>Magnoliopsida</taxon>
        <taxon>Liliopsida</taxon>
        <taxon>Asparagales</taxon>
        <taxon>Orchidaceae</taxon>
        <taxon>Orchidoideae</taxon>
        <taxon>Orchideae</taxon>
        <taxon>Orchidinae</taxon>
        <taxon>Platanthera</taxon>
    </lineage>
</organism>
<feature type="compositionally biased region" description="Basic and acidic residues" evidence="1">
    <location>
        <begin position="165"/>
        <end position="184"/>
    </location>
</feature>
<evidence type="ECO:0000256" key="1">
    <source>
        <dbReference type="SAM" id="MobiDB-lite"/>
    </source>
</evidence>
<proteinExistence type="predicted"/>
<name>A0AAP0BXE9_9ASPA</name>
<sequence length="224" mass="24721">MFSRLLLPHGPIIKVVTPENTLGSIEKLYQRIDNINETFLITNLNKSIMLQPTITSLTDASPLLLTGTVSVPLPKKTHNCKYCSWSIDSTSDAEKGVASAEGFVKRVLTYMITVGNDGAPTPLNHSDENSFPARKPPVKGGGSNLLREKGSSGETSSLTARRGRRDLLWREQHGRDVPARASGENEFKKTSVRAVTDCNEIPNKAILCHKHEITYIKSKIFIHN</sequence>
<accession>A0AAP0BXE9</accession>
<evidence type="ECO:0000313" key="3">
    <source>
        <dbReference type="Proteomes" id="UP001418222"/>
    </source>
</evidence>
<gene>
    <name evidence="2" type="ORF">KSP39_PZI003776</name>
</gene>
<keyword evidence="3" id="KW-1185">Reference proteome</keyword>
<dbReference type="EMBL" id="JBBWWQ010000003">
    <property type="protein sequence ID" value="KAK8951739.1"/>
    <property type="molecule type" value="Genomic_DNA"/>
</dbReference>